<evidence type="ECO:0000313" key="3">
    <source>
        <dbReference type="Proteomes" id="UP000237000"/>
    </source>
</evidence>
<keyword evidence="1" id="KW-1133">Transmembrane helix</keyword>
<sequence length="49" mass="5745">NQTFCSYHDNKLVCSGSNSLKAVLSQKWYWGFILTLPLMFIDQYFHSVL</sequence>
<comment type="caution">
    <text evidence="2">The sequence shown here is derived from an EMBL/GenBank/DDBJ whole genome shotgun (WGS) entry which is preliminary data.</text>
</comment>
<evidence type="ECO:0000313" key="2">
    <source>
        <dbReference type="EMBL" id="PON33999.1"/>
    </source>
</evidence>
<proteinExistence type="predicted"/>
<dbReference type="AlphaFoldDB" id="A0A2P5ABT9"/>
<gene>
    <name evidence="2" type="ORF">TorRG33x02_354040</name>
</gene>
<dbReference type="Proteomes" id="UP000237000">
    <property type="component" value="Unassembled WGS sequence"/>
</dbReference>
<dbReference type="EMBL" id="JXTC01000968">
    <property type="protein sequence ID" value="PON33999.1"/>
    <property type="molecule type" value="Genomic_DNA"/>
</dbReference>
<dbReference type="InParanoid" id="A0A2P5ABT9"/>
<keyword evidence="1" id="KW-0812">Transmembrane</keyword>
<feature type="non-terminal residue" evidence="2">
    <location>
        <position position="1"/>
    </location>
</feature>
<evidence type="ECO:0000256" key="1">
    <source>
        <dbReference type="SAM" id="Phobius"/>
    </source>
</evidence>
<reference evidence="3" key="1">
    <citation type="submission" date="2016-06" db="EMBL/GenBank/DDBJ databases">
        <title>Parallel loss of symbiosis genes in relatives of nitrogen-fixing non-legume Parasponia.</title>
        <authorList>
            <person name="Van Velzen R."/>
            <person name="Holmer R."/>
            <person name="Bu F."/>
            <person name="Rutten L."/>
            <person name="Van Zeijl A."/>
            <person name="Liu W."/>
            <person name="Santuari L."/>
            <person name="Cao Q."/>
            <person name="Sharma T."/>
            <person name="Shen D."/>
            <person name="Roswanjaya Y."/>
            <person name="Wardhani T."/>
            <person name="Kalhor M.S."/>
            <person name="Jansen J."/>
            <person name="Van den Hoogen J."/>
            <person name="Gungor B."/>
            <person name="Hartog M."/>
            <person name="Hontelez J."/>
            <person name="Verver J."/>
            <person name="Yang W.-C."/>
            <person name="Schijlen E."/>
            <person name="Repin R."/>
            <person name="Schilthuizen M."/>
            <person name="Schranz E."/>
            <person name="Heidstra R."/>
            <person name="Miyata K."/>
            <person name="Fedorova E."/>
            <person name="Kohlen W."/>
            <person name="Bisseling T."/>
            <person name="Smit S."/>
            <person name="Geurts R."/>
        </authorList>
    </citation>
    <scope>NUCLEOTIDE SEQUENCE [LARGE SCALE GENOMIC DNA]</scope>
    <source>
        <strain evidence="3">cv. RG33-2</strain>
    </source>
</reference>
<keyword evidence="3" id="KW-1185">Reference proteome</keyword>
<feature type="transmembrane region" description="Helical" evidence="1">
    <location>
        <begin position="28"/>
        <end position="45"/>
    </location>
</feature>
<protein>
    <submittedName>
        <fullName evidence="2">Uncharacterized protein</fullName>
    </submittedName>
</protein>
<keyword evidence="1" id="KW-0472">Membrane</keyword>
<name>A0A2P5ABT9_TREOI</name>
<accession>A0A2P5ABT9</accession>
<organism evidence="2 3">
    <name type="scientific">Trema orientale</name>
    <name type="common">Charcoal tree</name>
    <name type="synonym">Celtis orientalis</name>
    <dbReference type="NCBI Taxonomy" id="63057"/>
    <lineage>
        <taxon>Eukaryota</taxon>
        <taxon>Viridiplantae</taxon>
        <taxon>Streptophyta</taxon>
        <taxon>Embryophyta</taxon>
        <taxon>Tracheophyta</taxon>
        <taxon>Spermatophyta</taxon>
        <taxon>Magnoliopsida</taxon>
        <taxon>eudicotyledons</taxon>
        <taxon>Gunneridae</taxon>
        <taxon>Pentapetalae</taxon>
        <taxon>rosids</taxon>
        <taxon>fabids</taxon>
        <taxon>Rosales</taxon>
        <taxon>Cannabaceae</taxon>
        <taxon>Trema</taxon>
    </lineage>
</organism>
<dbReference type="OrthoDB" id="10268380at2759"/>